<evidence type="ECO:0000313" key="5">
    <source>
        <dbReference type="Proteomes" id="UP000184485"/>
    </source>
</evidence>
<feature type="region of interest" description="Disordered" evidence="3">
    <location>
        <begin position="1"/>
        <end position="23"/>
    </location>
</feature>
<evidence type="ECO:0000256" key="2">
    <source>
        <dbReference type="HAMAP-Rule" id="MF_00048"/>
    </source>
</evidence>
<dbReference type="STRING" id="1122133.SAMN02745157_2542"/>
<keyword evidence="4" id="KW-0378">Hydrolase</keyword>
<dbReference type="Proteomes" id="UP000184485">
    <property type="component" value="Unassembled WGS sequence"/>
</dbReference>
<dbReference type="InterPro" id="IPR011335">
    <property type="entry name" value="Restrct_endonuc-II-like"/>
</dbReference>
<dbReference type="PANTHER" id="PTHR34039">
    <property type="entry name" value="UPF0102 PROTEIN YRAN"/>
    <property type="match status" value="1"/>
</dbReference>
<organism evidence="4 5">
    <name type="scientific">Kaistia soli DSM 19436</name>
    <dbReference type="NCBI Taxonomy" id="1122133"/>
    <lineage>
        <taxon>Bacteria</taxon>
        <taxon>Pseudomonadati</taxon>
        <taxon>Pseudomonadota</taxon>
        <taxon>Alphaproteobacteria</taxon>
        <taxon>Hyphomicrobiales</taxon>
        <taxon>Kaistiaceae</taxon>
        <taxon>Kaistia</taxon>
    </lineage>
</organism>
<keyword evidence="4" id="KW-0540">Nuclease</keyword>
<evidence type="ECO:0000256" key="1">
    <source>
        <dbReference type="ARBA" id="ARBA00006738"/>
    </source>
</evidence>
<proteinExistence type="inferred from homology"/>
<accession>A0A1M5D316</accession>
<dbReference type="HAMAP" id="MF_00048">
    <property type="entry name" value="UPF0102"/>
    <property type="match status" value="1"/>
</dbReference>
<dbReference type="InterPro" id="IPR003509">
    <property type="entry name" value="UPF0102_YraN-like"/>
</dbReference>
<dbReference type="SUPFAM" id="SSF52980">
    <property type="entry name" value="Restriction endonuclease-like"/>
    <property type="match status" value="1"/>
</dbReference>
<gene>
    <name evidence="4" type="ORF">SAMN02745157_2542</name>
</gene>
<reference evidence="4 5" key="1">
    <citation type="submission" date="2016-11" db="EMBL/GenBank/DDBJ databases">
        <authorList>
            <person name="Jaros S."/>
            <person name="Januszkiewicz K."/>
            <person name="Wedrychowicz H."/>
        </authorList>
    </citation>
    <scope>NUCLEOTIDE SEQUENCE [LARGE SCALE GENOMIC DNA]</scope>
    <source>
        <strain evidence="4 5">DSM 19436</strain>
    </source>
</reference>
<comment type="similarity">
    <text evidence="1 2">Belongs to the UPF0102 family.</text>
</comment>
<dbReference type="InterPro" id="IPR011856">
    <property type="entry name" value="tRNA_endonuc-like_dom_sf"/>
</dbReference>
<dbReference type="NCBIfam" id="NF009151">
    <property type="entry name" value="PRK12497.1-5"/>
    <property type="match status" value="1"/>
</dbReference>
<evidence type="ECO:0000256" key="3">
    <source>
        <dbReference type="SAM" id="MobiDB-lite"/>
    </source>
</evidence>
<dbReference type="Gene3D" id="3.40.1350.10">
    <property type="match status" value="1"/>
</dbReference>
<dbReference type="PANTHER" id="PTHR34039:SF1">
    <property type="entry name" value="UPF0102 PROTEIN YRAN"/>
    <property type="match status" value="1"/>
</dbReference>
<protein>
    <recommendedName>
        <fullName evidence="2">UPF0102 protein SAMN02745157_2542</fullName>
    </recommendedName>
</protein>
<dbReference type="OrthoDB" id="9812968at2"/>
<evidence type="ECO:0000313" key="4">
    <source>
        <dbReference type="EMBL" id="SHF61192.1"/>
    </source>
</evidence>
<dbReference type="GO" id="GO:0004519">
    <property type="term" value="F:endonuclease activity"/>
    <property type="evidence" value="ECO:0007669"/>
    <property type="project" value="UniProtKB-KW"/>
</dbReference>
<dbReference type="AlphaFoldDB" id="A0A1M5D316"/>
<name>A0A1M5D316_9HYPH</name>
<dbReference type="EMBL" id="FQUP01000002">
    <property type="protein sequence ID" value="SHF61192.1"/>
    <property type="molecule type" value="Genomic_DNA"/>
</dbReference>
<sequence>MTTRPDRGRPRRGTEDRQAAEQRGRRAERIAALYLGLKGYRVVARRFKSPVGEIDLVMRRGGVLAFVEVKNRADFDAAALAVTPHARRRLLRAADAFIGRHPDAATLTLRFDLVLIAPRRWPRHLVDAFGTDR</sequence>
<dbReference type="Pfam" id="PF02021">
    <property type="entry name" value="UPF0102"/>
    <property type="match status" value="1"/>
</dbReference>
<dbReference type="GO" id="GO:0003676">
    <property type="term" value="F:nucleic acid binding"/>
    <property type="evidence" value="ECO:0007669"/>
    <property type="project" value="InterPro"/>
</dbReference>
<dbReference type="RefSeq" id="WP_073054158.1">
    <property type="nucleotide sequence ID" value="NZ_FQUP01000002.1"/>
</dbReference>
<dbReference type="NCBIfam" id="TIGR00252">
    <property type="entry name" value="YraN family protein"/>
    <property type="match status" value="1"/>
</dbReference>
<keyword evidence="4" id="KW-0255">Endonuclease</keyword>
<keyword evidence="5" id="KW-1185">Reference proteome</keyword>